<dbReference type="SUPFAM" id="SSF53756">
    <property type="entry name" value="UDP-Glycosyltransferase/glycogen phosphorylase"/>
    <property type="match status" value="1"/>
</dbReference>
<dbReference type="EMBL" id="RXLZ01000070">
    <property type="protein sequence ID" value="RTQ86202.1"/>
    <property type="molecule type" value="Genomic_DNA"/>
</dbReference>
<sequence>MTGRLLALLRRVSLRQLLRDPRAELGRILGGVGRRLESTGKRISHARREMPAWLNGEINALAHFEPELLGPEGCGVHYRHYGVPVDTRAGVLYRELAAAVGACRATHVLIVPWLVRGGADRGALYHLKAWVESMPAANVLVILTEDINSPWLDRIPAGIRVLHFGRMLGPMGMPGRVQLLTRLLVQMQPKVIHVINSRVAWESFRLHGLALRQASRLFASLFCDDRNNDGVPVGYARSYLRECRTHLAGVFCDNDVFPDLWVQELGVPRQLFTVLRFPYDRMVVRKDDDFGIDGAPRILWAGRFDRQKRPDVLLAIARTMPSVPFDVYGVSELGRVHPAISELQRLPNVKLHGSFSRFEDIAGKAHAAYLFTSSWEGVPTILLDASAAGLPIVAPAVGGIVDLIDRAILVDASDDVAAYVEQLQQLIDSPALRRNRREQQYAALAVGRGWADFAGALRQIPYYLPGASATLTHKKGRSS</sequence>
<evidence type="ECO:0000313" key="2">
    <source>
        <dbReference type="EMBL" id="RTQ86202.1"/>
    </source>
</evidence>
<dbReference type="PANTHER" id="PTHR12526">
    <property type="entry name" value="GLYCOSYLTRANSFERASE"/>
    <property type="match status" value="1"/>
</dbReference>
<organism evidence="2 3">
    <name type="scientific">Stenotrophomonas maltophilia</name>
    <name type="common">Pseudomonas maltophilia</name>
    <name type="synonym">Xanthomonas maltophilia</name>
    <dbReference type="NCBI Taxonomy" id="40324"/>
    <lineage>
        <taxon>Bacteria</taxon>
        <taxon>Pseudomonadati</taxon>
        <taxon>Pseudomonadota</taxon>
        <taxon>Gammaproteobacteria</taxon>
        <taxon>Lysobacterales</taxon>
        <taxon>Lysobacteraceae</taxon>
        <taxon>Stenotrophomonas</taxon>
        <taxon>Stenotrophomonas maltophilia group</taxon>
    </lineage>
</organism>
<dbReference type="GO" id="GO:0016740">
    <property type="term" value="F:transferase activity"/>
    <property type="evidence" value="ECO:0007669"/>
    <property type="project" value="UniProtKB-KW"/>
</dbReference>
<protein>
    <submittedName>
        <fullName evidence="2">Glycosyltransferase family 1 protein</fullName>
    </submittedName>
</protein>
<dbReference type="PANTHER" id="PTHR12526:SF637">
    <property type="entry name" value="GLYCOSYLTRANSFERASE EPSF-RELATED"/>
    <property type="match status" value="1"/>
</dbReference>
<keyword evidence="2" id="KW-0808">Transferase</keyword>
<dbReference type="Proteomes" id="UP000271705">
    <property type="component" value="Unassembled WGS sequence"/>
</dbReference>
<dbReference type="Gene3D" id="3.40.50.2000">
    <property type="entry name" value="Glycogen Phosphorylase B"/>
    <property type="match status" value="2"/>
</dbReference>
<feature type="domain" description="Glycosyl transferase family 1" evidence="1">
    <location>
        <begin position="293"/>
        <end position="440"/>
    </location>
</feature>
<evidence type="ECO:0000259" key="1">
    <source>
        <dbReference type="Pfam" id="PF00534"/>
    </source>
</evidence>
<comment type="caution">
    <text evidence="2">The sequence shown here is derived from an EMBL/GenBank/DDBJ whole genome shotgun (WGS) entry which is preliminary data.</text>
</comment>
<accession>A0A431UC48</accession>
<reference evidence="2 3" key="1">
    <citation type="submission" date="2018-12" db="EMBL/GenBank/DDBJ databases">
        <authorList>
            <person name="Kartti S."/>
            <person name="Manni A."/>
            <person name="Chemao El Fihri M.W."/>
            <person name="Laamarti M."/>
            <person name="Temsamani L."/>
            <person name="El Jamali J.E."/>
            <person name="Ouadghiri M."/>
            <person name="Ibrahimi A."/>
            <person name="Filati-Maltouf A."/>
        </authorList>
    </citation>
    <scope>NUCLEOTIDE SEQUENCE [LARGE SCALE GENOMIC DNA]</scope>
    <source>
        <strain evidence="2 3">MDMC339</strain>
    </source>
</reference>
<proteinExistence type="predicted"/>
<dbReference type="RefSeq" id="WP_126930205.1">
    <property type="nucleotide sequence ID" value="NZ_RXLZ01000070.1"/>
</dbReference>
<dbReference type="Pfam" id="PF00534">
    <property type="entry name" value="Glycos_transf_1"/>
    <property type="match status" value="1"/>
</dbReference>
<name>A0A431UC48_STEMA</name>
<dbReference type="AlphaFoldDB" id="A0A431UC48"/>
<dbReference type="InterPro" id="IPR001296">
    <property type="entry name" value="Glyco_trans_1"/>
</dbReference>
<gene>
    <name evidence="2" type="ORF">EKL94_18825</name>
</gene>
<dbReference type="CDD" id="cd03801">
    <property type="entry name" value="GT4_PimA-like"/>
    <property type="match status" value="1"/>
</dbReference>
<evidence type="ECO:0000313" key="3">
    <source>
        <dbReference type="Proteomes" id="UP000271705"/>
    </source>
</evidence>